<keyword evidence="10 12" id="KW-0472">Membrane</keyword>
<evidence type="ECO:0000256" key="2">
    <source>
        <dbReference type="ARBA" id="ARBA00004922"/>
    </source>
</evidence>
<comment type="similarity">
    <text evidence="3 12">Belongs to the glycosyltransferase 31 family.</text>
</comment>
<dbReference type="Gene3D" id="3.90.550.50">
    <property type="match status" value="1"/>
</dbReference>
<evidence type="ECO:0000256" key="7">
    <source>
        <dbReference type="ARBA" id="ARBA00022968"/>
    </source>
</evidence>
<evidence type="ECO:0000256" key="1">
    <source>
        <dbReference type="ARBA" id="ARBA00004323"/>
    </source>
</evidence>
<protein>
    <recommendedName>
        <fullName evidence="12">Hexosyltransferase</fullName>
        <ecNumber evidence="12">2.4.1.-</ecNumber>
    </recommendedName>
</protein>
<evidence type="ECO:0000313" key="14">
    <source>
        <dbReference type="Proteomes" id="UP000822688"/>
    </source>
</evidence>
<comment type="cofactor">
    <cofactor evidence="12">
        <name>Mn(2+)</name>
        <dbReference type="ChEBI" id="CHEBI:29035"/>
    </cofactor>
</comment>
<proteinExistence type="inferred from homology"/>
<evidence type="ECO:0000256" key="11">
    <source>
        <dbReference type="ARBA" id="ARBA00023211"/>
    </source>
</evidence>
<name>A0A8T0I4W1_CERPU</name>
<evidence type="ECO:0000256" key="6">
    <source>
        <dbReference type="ARBA" id="ARBA00022692"/>
    </source>
</evidence>
<accession>A0A8T0I4W1</accession>
<keyword evidence="7 12" id="KW-0735">Signal-anchor</keyword>
<keyword evidence="9 12" id="KW-0333">Golgi apparatus</keyword>
<evidence type="ECO:0000256" key="10">
    <source>
        <dbReference type="ARBA" id="ARBA00023136"/>
    </source>
</evidence>
<dbReference type="GO" id="GO:0000139">
    <property type="term" value="C:Golgi membrane"/>
    <property type="evidence" value="ECO:0007669"/>
    <property type="project" value="UniProtKB-SubCell"/>
</dbReference>
<keyword evidence="5" id="KW-0808">Transferase</keyword>
<dbReference type="EC" id="2.4.1.-" evidence="12"/>
<evidence type="ECO:0000256" key="5">
    <source>
        <dbReference type="ARBA" id="ARBA00022679"/>
    </source>
</evidence>
<evidence type="ECO:0000313" key="13">
    <source>
        <dbReference type="EMBL" id="KAG0578620.1"/>
    </source>
</evidence>
<comment type="caution">
    <text evidence="13">The sequence shown here is derived from an EMBL/GenBank/DDBJ whole genome shotgun (WGS) entry which is preliminary data.</text>
</comment>
<dbReference type="EMBL" id="CM026424">
    <property type="protein sequence ID" value="KAG0578620.1"/>
    <property type="molecule type" value="Genomic_DNA"/>
</dbReference>
<evidence type="ECO:0000256" key="3">
    <source>
        <dbReference type="ARBA" id="ARBA00008661"/>
    </source>
</evidence>
<feature type="transmembrane region" description="Helical" evidence="12">
    <location>
        <begin position="26"/>
        <end position="50"/>
    </location>
</feature>
<dbReference type="PANTHER" id="PTHR11214">
    <property type="entry name" value="BETA-1,3-N-ACETYLGLUCOSAMINYLTRANSFERASE"/>
    <property type="match status" value="1"/>
</dbReference>
<gene>
    <name evidence="13" type="ORF">KC19_4G037300</name>
</gene>
<keyword evidence="4 12" id="KW-0328">Glycosyltransferase</keyword>
<dbReference type="Proteomes" id="UP000822688">
    <property type="component" value="Chromosome 4"/>
</dbReference>
<keyword evidence="11 12" id="KW-0464">Manganese</keyword>
<evidence type="ECO:0000256" key="12">
    <source>
        <dbReference type="RuleBase" id="RU363063"/>
    </source>
</evidence>
<organism evidence="13 14">
    <name type="scientific">Ceratodon purpureus</name>
    <name type="common">Fire moss</name>
    <name type="synonym">Dicranum purpureum</name>
    <dbReference type="NCBI Taxonomy" id="3225"/>
    <lineage>
        <taxon>Eukaryota</taxon>
        <taxon>Viridiplantae</taxon>
        <taxon>Streptophyta</taxon>
        <taxon>Embryophyta</taxon>
        <taxon>Bryophyta</taxon>
        <taxon>Bryophytina</taxon>
        <taxon>Bryopsida</taxon>
        <taxon>Dicranidae</taxon>
        <taxon>Pseudoditrichales</taxon>
        <taxon>Ditrichaceae</taxon>
        <taxon>Ceratodon</taxon>
    </lineage>
</organism>
<sequence length="342" mass="38241">MSTRVNCRVYEMRKPLLSLLSSRKNLSFGCIATVLLAVSFGALLYTCLLLSPAFLQGATRVYSRASASAPIVCDCSAERRLDGYSATLTPGATSNGKLSILLGVLTMASKVERRNIIRLAYGVQHTEYADVTLRFVIGKPKSDEERLAVGLELLQYGDIIILDCEENMNHGKSFTFFDTVATMGIHYDYVMKLDDDSYVRTENLAKSLSPLSRTDLYYGYVLPCENQDPYSWYMAGMGYVISWDLVEWVHESPIARNNTDGTEDQLMGEWLKAGGKAKNRVSKKPLFYDHPDFGGKCAHELIPETILVHQVKNDKRWFEILSFFEGGRIGDVIASTTARQSS</sequence>
<dbReference type="FunFam" id="3.90.550.50:FF:000027">
    <property type="entry name" value="Hexosyltransferase"/>
    <property type="match status" value="1"/>
</dbReference>
<comment type="pathway">
    <text evidence="2">Protein modification; protein glycosylation.</text>
</comment>
<dbReference type="Pfam" id="PF01762">
    <property type="entry name" value="Galactosyl_T"/>
    <property type="match status" value="1"/>
</dbReference>
<comment type="subcellular location">
    <subcellularLocation>
        <location evidence="1 12">Golgi apparatus membrane</location>
        <topology evidence="1 12">Single-pass type II membrane protein</topology>
    </subcellularLocation>
</comment>
<dbReference type="PANTHER" id="PTHR11214:SF351">
    <property type="entry name" value="BETA-1,3-GALACTOSYLTRANSFERASE PVG3"/>
    <property type="match status" value="1"/>
</dbReference>
<evidence type="ECO:0000256" key="4">
    <source>
        <dbReference type="ARBA" id="ARBA00022676"/>
    </source>
</evidence>
<keyword evidence="14" id="KW-1185">Reference proteome</keyword>
<dbReference type="GO" id="GO:0016758">
    <property type="term" value="F:hexosyltransferase activity"/>
    <property type="evidence" value="ECO:0007669"/>
    <property type="project" value="InterPro"/>
</dbReference>
<dbReference type="InterPro" id="IPR002659">
    <property type="entry name" value="Glyco_trans_31"/>
</dbReference>
<keyword evidence="8 12" id="KW-1133">Transmembrane helix</keyword>
<evidence type="ECO:0000256" key="9">
    <source>
        <dbReference type="ARBA" id="ARBA00023034"/>
    </source>
</evidence>
<dbReference type="SUPFAM" id="SSF53448">
    <property type="entry name" value="Nucleotide-diphospho-sugar transferases"/>
    <property type="match status" value="1"/>
</dbReference>
<evidence type="ECO:0000256" key="8">
    <source>
        <dbReference type="ARBA" id="ARBA00022989"/>
    </source>
</evidence>
<keyword evidence="6 12" id="KW-0812">Transmembrane</keyword>
<dbReference type="InterPro" id="IPR029044">
    <property type="entry name" value="Nucleotide-diphossugar_trans"/>
</dbReference>
<reference evidence="13" key="1">
    <citation type="submission" date="2020-06" db="EMBL/GenBank/DDBJ databases">
        <title>WGS assembly of Ceratodon purpureus strain R40.</title>
        <authorList>
            <person name="Carey S.B."/>
            <person name="Jenkins J."/>
            <person name="Shu S."/>
            <person name="Lovell J.T."/>
            <person name="Sreedasyam A."/>
            <person name="Maumus F."/>
            <person name="Tiley G.P."/>
            <person name="Fernandez-Pozo N."/>
            <person name="Barry K."/>
            <person name="Chen C."/>
            <person name="Wang M."/>
            <person name="Lipzen A."/>
            <person name="Daum C."/>
            <person name="Saski C.A."/>
            <person name="Payton A.C."/>
            <person name="Mcbreen J.C."/>
            <person name="Conrad R.E."/>
            <person name="Kollar L.M."/>
            <person name="Olsson S."/>
            <person name="Huttunen S."/>
            <person name="Landis J.B."/>
            <person name="Wickett N.J."/>
            <person name="Johnson M.G."/>
            <person name="Rensing S.A."/>
            <person name="Grimwood J."/>
            <person name="Schmutz J."/>
            <person name="Mcdaniel S.F."/>
        </authorList>
    </citation>
    <scope>NUCLEOTIDE SEQUENCE</scope>
    <source>
        <strain evidence="13">R40</strain>
    </source>
</reference>
<dbReference type="AlphaFoldDB" id="A0A8T0I4W1"/>